<name>A0A3M2JLQ7_9CELL</name>
<dbReference type="EMBL" id="RFFI01000036">
    <property type="protein sequence ID" value="RMI12523.1"/>
    <property type="molecule type" value="Genomic_DNA"/>
</dbReference>
<evidence type="ECO:0000259" key="1">
    <source>
        <dbReference type="SMART" id="SM00479"/>
    </source>
</evidence>
<gene>
    <name evidence="2" type="ORF">EBM89_08415</name>
</gene>
<dbReference type="GO" id="GO:0003676">
    <property type="term" value="F:nucleic acid binding"/>
    <property type="evidence" value="ECO:0007669"/>
    <property type="project" value="InterPro"/>
</dbReference>
<evidence type="ECO:0000313" key="3">
    <source>
        <dbReference type="Proteomes" id="UP000269289"/>
    </source>
</evidence>
<accession>A0A3M2JLQ7</accession>
<organism evidence="2 3">
    <name type="scientific">Cellulomonas triticagri</name>
    <dbReference type="NCBI Taxonomy" id="2483352"/>
    <lineage>
        <taxon>Bacteria</taxon>
        <taxon>Bacillati</taxon>
        <taxon>Actinomycetota</taxon>
        <taxon>Actinomycetes</taxon>
        <taxon>Micrococcales</taxon>
        <taxon>Cellulomonadaceae</taxon>
        <taxon>Cellulomonas</taxon>
    </lineage>
</organism>
<dbReference type="PANTHER" id="PTHR30231">
    <property type="entry name" value="DNA POLYMERASE III SUBUNIT EPSILON"/>
    <property type="match status" value="1"/>
</dbReference>
<dbReference type="Proteomes" id="UP000269289">
    <property type="component" value="Unassembled WGS sequence"/>
</dbReference>
<proteinExistence type="predicted"/>
<dbReference type="PANTHER" id="PTHR30231:SF42">
    <property type="entry name" value="EXONUCLEASE"/>
    <property type="match status" value="1"/>
</dbReference>
<dbReference type="InterPro" id="IPR012337">
    <property type="entry name" value="RNaseH-like_sf"/>
</dbReference>
<comment type="caution">
    <text evidence="2">The sequence shown here is derived from an EMBL/GenBank/DDBJ whole genome shotgun (WGS) entry which is preliminary data.</text>
</comment>
<dbReference type="InterPro" id="IPR036397">
    <property type="entry name" value="RNaseH_sf"/>
</dbReference>
<dbReference type="InterPro" id="IPR013520">
    <property type="entry name" value="Ribonucl_H"/>
</dbReference>
<keyword evidence="3" id="KW-1185">Reference proteome</keyword>
<feature type="domain" description="Exonuclease" evidence="1">
    <location>
        <begin position="27"/>
        <end position="191"/>
    </location>
</feature>
<dbReference type="Gene3D" id="3.30.420.10">
    <property type="entry name" value="Ribonuclease H-like superfamily/Ribonuclease H"/>
    <property type="match status" value="1"/>
</dbReference>
<dbReference type="AlphaFoldDB" id="A0A3M2JLQ7"/>
<dbReference type="SMART" id="SM00479">
    <property type="entry name" value="EXOIII"/>
    <property type="match status" value="1"/>
</dbReference>
<dbReference type="Pfam" id="PF00929">
    <property type="entry name" value="RNase_T"/>
    <property type="match status" value="1"/>
</dbReference>
<dbReference type="SUPFAM" id="SSF53098">
    <property type="entry name" value="Ribonuclease H-like"/>
    <property type="match status" value="1"/>
</dbReference>
<sequence length="218" mass="22874">MCRSDLPPGRSPTRPGRRARLLAVPLDFTAIDFETAAPARSSVCAVGMTRVRDGVVVESYARLVRPPQGLGCFTNTWVHGIGPEHVAAAPTWLDLLPEVLRFAGSDVLVAHNAAFDRSVLVQASAEYGYDASTTPFVCTLQVAKTLLDLDSYRLPTVAGALGLPPFDHHDAGADARSAALVAVALAARVGAAGVTALGAHAPVRASTRTARRRTSARA</sequence>
<reference evidence="2 3" key="1">
    <citation type="submission" date="2018-10" db="EMBL/GenBank/DDBJ databases">
        <title>Isolation, diversity and antifungal activity of actinobacteria from wheat.</title>
        <authorList>
            <person name="Han C."/>
        </authorList>
    </citation>
    <scope>NUCLEOTIDE SEQUENCE [LARGE SCALE GENOMIC DNA]</scope>
    <source>
        <strain evidence="2 3">NEAU-YY56</strain>
    </source>
</reference>
<dbReference type="GO" id="GO:0008408">
    <property type="term" value="F:3'-5' exonuclease activity"/>
    <property type="evidence" value="ECO:0007669"/>
    <property type="project" value="TreeGrafter"/>
</dbReference>
<dbReference type="GO" id="GO:0005829">
    <property type="term" value="C:cytosol"/>
    <property type="evidence" value="ECO:0007669"/>
    <property type="project" value="TreeGrafter"/>
</dbReference>
<evidence type="ECO:0000313" key="2">
    <source>
        <dbReference type="EMBL" id="RMI12523.1"/>
    </source>
</evidence>
<protein>
    <submittedName>
        <fullName evidence="2">DNA polymerase III subunit epsilon</fullName>
    </submittedName>
</protein>